<dbReference type="AlphaFoldDB" id="A0A017HL85"/>
<proteinExistence type="predicted"/>
<name>A0A017HL85_9RHOB</name>
<evidence type="ECO:0000313" key="1">
    <source>
        <dbReference type="EMBL" id="EYD75277.1"/>
    </source>
</evidence>
<dbReference type="OrthoDB" id="450111at2"/>
<protein>
    <recommendedName>
        <fullName evidence="3">DUF4336 domain-containing protein</fullName>
    </recommendedName>
</protein>
<reference evidence="1 2" key="1">
    <citation type="submission" date="2013-02" db="EMBL/GenBank/DDBJ databases">
        <authorList>
            <person name="Fiebig A."/>
            <person name="Goeker M."/>
            <person name="Klenk H.-P.P."/>
        </authorList>
    </citation>
    <scope>NUCLEOTIDE SEQUENCE [LARGE SCALE GENOMIC DNA]</scope>
    <source>
        <strain evidence="1 2">DSM 19309</strain>
    </source>
</reference>
<dbReference type="Pfam" id="PF14234">
    <property type="entry name" value="DUF4336"/>
    <property type="match status" value="1"/>
</dbReference>
<gene>
    <name evidence="1" type="ORF">Rumeso_03188</name>
</gene>
<dbReference type="STRING" id="442562.Rumeso_03188"/>
<dbReference type="EMBL" id="AOSK01000089">
    <property type="protein sequence ID" value="EYD75277.1"/>
    <property type="molecule type" value="Genomic_DNA"/>
</dbReference>
<sequence length="245" mass="27502">MATEADRTYPPLDTLKEVGDGLWIVDSVLSLAGVPLPVRMTVARLADGGVWLHSPTRLTPSLREEVERLGPVAHLVAPNSAHWVFVKDWQAAFPEATTWAAPGLRDRGQVKRSGLRIDHDLASWPPEDWAADLDQLLVTGGMGLREVAFLHLRSRTLILTDLVQNFEADKLSPSIRPFVRLGGGLAPDGMAPPHYRTAMNLRRKEVREAARRILDWAPERVVFAHGAWFDHDGTRRLRRSLRWLL</sequence>
<dbReference type="Proteomes" id="UP000019666">
    <property type="component" value="Unassembled WGS sequence"/>
</dbReference>
<dbReference type="InterPro" id="IPR036866">
    <property type="entry name" value="RibonucZ/Hydroxyglut_hydro"/>
</dbReference>
<dbReference type="PANTHER" id="PTHR33835">
    <property type="entry name" value="YALI0C07656P"/>
    <property type="match status" value="1"/>
</dbReference>
<dbReference type="InterPro" id="IPR025638">
    <property type="entry name" value="DUF4336"/>
</dbReference>
<dbReference type="PANTHER" id="PTHR33835:SF1">
    <property type="entry name" value="METALLO-BETA-LACTAMASE DOMAIN-CONTAINING PROTEIN"/>
    <property type="match status" value="1"/>
</dbReference>
<evidence type="ECO:0008006" key="3">
    <source>
        <dbReference type="Google" id="ProtNLM"/>
    </source>
</evidence>
<dbReference type="PATRIC" id="fig|442562.3.peg.3136"/>
<organism evidence="1 2">
    <name type="scientific">Rubellimicrobium mesophilum DSM 19309</name>
    <dbReference type="NCBI Taxonomy" id="442562"/>
    <lineage>
        <taxon>Bacteria</taxon>
        <taxon>Pseudomonadati</taxon>
        <taxon>Pseudomonadota</taxon>
        <taxon>Alphaproteobacteria</taxon>
        <taxon>Rhodobacterales</taxon>
        <taxon>Roseobacteraceae</taxon>
        <taxon>Rubellimicrobium</taxon>
    </lineage>
</organism>
<dbReference type="HOGENOM" id="CLU_056292_2_0_5"/>
<dbReference type="SUPFAM" id="SSF56281">
    <property type="entry name" value="Metallo-hydrolase/oxidoreductase"/>
    <property type="match status" value="1"/>
</dbReference>
<comment type="caution">
    <text evidence="1">The sequence shown here is derived from an EMBL/GenBank/DDBJ whole genome shotgun (WGS) entry which is preliminary data.</text>
</comment>
<accession>A0A017HL85</accession>
<keyword evidence="2" id="KW-1185">Reference proteome</keyword>
<evidence type="ECO:0000313" key="2">
    <source>
        <dbReference type="Proteomes" id="UP000019666"/>
    </source>
</evidence>
<dbReference type="RefSeq" id="WP_037279910.1">
    <property type="nucleotide sequence ID" value="NZ_KK088566.1"/>
</dbReference>